<dbReference type="RefSeq" id="WP_107725538.1">
    <property type="nucleotide sequence ID" value="NZ_PZZP01000001.1"/>
</dbReference>
<comment type="subcellular location">
    <subcellularLocation>
        <location evidence="1 7">Cell membrane</location>
        <topology evidence="1 7">Multi-pass membrane protein</topology>
    </subcellularLocation>
</comment>
<evidence type="ECO:0000256" key="8">
    <source>
        <dbReference type="SAM" id="Phobius"/>
    </source>
</evidence>
<protein>
    <submittedName>
        <fullName evidence="9">Paired small multidrug resistance pump</fullName>
    </submittedName>
</protein>
<dbReference type="EMBL" id="PZZP01000001">
    <property type="protein sequence ID" value="PTM58781.1"/>
    <property type="molecule type" value="Genomic_DNA"/>
</dbReference>
<evidence type="ECO:0000256" key="5">
    <source>
        <dbReference type="ARBA" id="ARBA00022989"/>
    </source>
</evidence>
<evidence type="ECO:0000256" key="4">
    <source>
        <dbReference type="ARBA" id="ARBA00022692"/>
    </source>
</evidence>
<keyword evidence="5 8" id="KW-1133">Transmembrane helix</keyword>
<dbReference type="InterPro" id="IPR000390">
    <property type="entry name" value="Small_drug/metabolite_transptr"/>
</dbReference>
<accession>A0A2T4ZA60</accession>
<dbReference type="SUPFAM" id="SSF103481">
    <property type="entry name" value="Multidrug resistance efflux transporter EmrE"/>
    <property type="match status" value="1"/>
</dbReference>
<keyword evidence="2" id="KW-0813">Transport</keyword>
<evidence type="ECO:0000256" key="3">
    <source>
        <dbReference type="ARBA" id="ARBA00022475"/>
    </source>
</evidence>
<dbReference type="InterPro" id="IPR045324">
    <property type="entry name" value="Small_multidrug_res"/>
</dbReference>
<dbReference type="Proteomes" id="UP000241639">
    <property type="component" value="Unassembled WGS sequence"/>
</dbReference>
<feature type="transmembrane region" description="Helical" evidence="8">
    <location>
        <begin position="84"/>
        <end position="103"/>
    </location>
</feature>
<comment type="caution">
    <text evidence="9">The sequence shown here is derived from an EMBL/GenBank/DDBJ whole genome shotgun (WGS) entry which is preliminary data.</text>
</comment>
<feature type="transmembrane region" description="Helical" evidence="8">
    <location>
        <begin position="32"/>
        <end position="50"/>
    </location>
</feature>
<evidence type="ECO:0000256" key="6">
    <source>
        <dbReference type="ARBA" id="ARBA00023136"/>
    </source>
</evidence>
<keyword evidence="10" id="KW-1185">Reference proteome</keyword>
<dbReference type="PANTHER" id="PTHR30561">
    <property type="entry name" value="SMR FAMILY PROTON-DEPENDENT DRUG EFFLUX TRANSPORTER SUGE"/>
    <property type="match status" value="1"/>
</dbReference>
<keyword evidence="3" id="KW-1003">Cell membrane</keyword>
<keyword evidence="6 8" id="KW-0472">Membrane</keyword>
<proteinExistence type="inferred from homology"/>
<dbReference type="PANTHER" id="PTHR30561:SF0">
    <property type="entry name" value="GUANIDINIUM EXPORTER"/>
    <property type="match status" value="1"/>
</dbReference>
<comment type="similarity">
    <text evidence="7">Belongs to the drug/metabolite transporter (DMT) superfamily. Small multidrug resistance (SMR) (TC 2.A.7.1) family.</text>
</comment>
<dbReference type="GO" id="GO:0005886">
    <property type="term" value="C:plasma membrane"/>
    <property type="evidence" value="ECO:0007669"/>
    <property type="project" value="UniProtKB-SubCell"/>
</dbReference>
<dbReference type="GO" id="GO:0022857">
    <property type="term" value="F:transmembrane transporter activity"/>
    <property type="evidence" value="ECO:0007669"/>
    <property type="project" value="InterPro"/>
</dbReference>
<dbReference type="Pfam" id="PF00893">
    <property type="entry name" value="Multi_Drug_Res"/>
    <property type="match status" value="1"/>
</dbReference>
<dbReference type="OrthoDB" id="21828at2"/>
<dbReference type="Gene3D" id="1.10.3730.20">
    <property type="match status" value="1"/>
</dbReference>
<evidence type="ECO:0000256" key="7">
    <source>
        <dbReference type="RuleBase" id="RU003942"/>
    </source>
</evidence>
<evidence type="ECO:0000256" key="2">
    <source>
        <dbReference type="ARBA" id="ARBA00022448"/>
    </source>
</evidence>
<name>A0A2T4ZA60_9BACL</name>
<feature type="transmembrane region" description="Helical" evidence="8">
    <location>
        <begin position="57"/>
        <end position="78"/>
    </location>
</feature>
<sequence length="105" mass="11305">MAWVYLILAGLFEVVGVTMINQLHQNRDWRSFLLLVLGFGTSFALLAVAMKELPMGTAYAVWTGIGAAGSALVGMAIYGEARDGWRLFFLALILIAVIGLKVVSG</sequence>
<dbReference type="AlphaFoldDB" id="A0A2T4ZA60"/>
<evidence type="ECO:0000313" key="9">
    <source>
        <dbReference type="EMBL" id="PTM58781.1"/>
    </source>
</evidence>
<gene>
    <name evidence="9" type="ORF">C8J48_1374</name>
</gene>
<evidence type="ECO:0000256" key="1">
    <source>
        <dbReference type="ARBA" id="ARBA00004651"/>
    </source>
</evidence>
<keyword evidence="4 7" id="KW-0812">Transmembrane</keyword>
<organism evidence="9 10">
    <name type="scientific">Desmospora activa DSM 45169</name>
    <dbReference type="NCBI Taxonomy" id="1121389"/>
    <lineage>
        <taxon>Bacteria</taxon>
        <taxon>Bacillati</taxon>
        <taxon>Bacillota</taxon>
        <taxon>Bacilli</taxon>
        <taxon>Bacillales</taxon>
        <taxon>Thermoactinomycetaceae</taxon>
        <taxon>Desmospora</taxon>
    </lineage>
</organism>
<dbReference type="FunFam" id="1.10.3730.20:FF:000001">
    <property type="entry name" value="Quaternary ammonium compound resistance transporter SugE"/>
    <property type="match status" value="1"/>
</dbReference>
<evidence type="ECO:0000313" key="10">
    <source>
        <dbReference type="Proteomes" id="UP000241639"/>
    </source>
</evidence>
<dbReference type="InterPro" id="IPR037185">
    <property type="entry name" value="EmrE-like"/>
</dbReference>
<reference evidence="9 10" key="1">
    <citation type="submission" date="2018-04" db="EMBL/GenBank/DDBJ databases">
        <title>Genomic Encyclopedia of Archaeal and Bacterial Type Strains, Phase II (KMG-II): from individual species to whole genera.</title>
        <authorList>
            <person name="Goeker M."/>
        </authorList>
    </citation>
    <scope>NUCLEOTIDE SEQUENCE [LARGE SCALE GENOMIC DNA]</scope>
    <source>
        <strain evidence="9 10">DSM 45169</strain>
    </source>
</reference>